<sequence>MKTTFVGLLSAAAQVAASLPLTSSTVTPHLGRISVITTWQELNIAADATT</sequence>
<proteinExistence type="predicted"/>
<dbReference type="EMBL" id="CAEZSK010000014">
    <property type="protein sequence ID" value="CAB4533720.1"/>
    <property type="molecule type" value="Genomic_DNA"/>
</dbReference>
<reference evidence="1" key="1">
    <citation type="submission" date="2020-05" db="EMBL/GenBank/DDBJ databases">
        <authorList>
            <person name="Chiriac C."/>
            <person name="Salcher M."/>
            <person name="Ghai R."/>
            <person name="Kavagutti S V."/>
        </authorList>
    </citation>
    <scope>NUCLEOTIDE SEQUENCE</scope>
</reference>
<protein>
    <submittedName>
        <fullName evidence="1">Unannotated protein</fullName>
    </submittedName>
</protein>
<organism evidence="1">
    <name type="scientific">freshwater metagenome</name>
    <dbReference type="NCBI Taxonomy" id="449393"/>
    <lineage>
        <taxon>unclassified sequences</taxon>
        <taxon>metagenomes</taxon>
        <taxon>ecological metagenomes</taxon>
    </lineage>
</organism>
<accession>A0A6J6B3Y5</accession>
<evidence type="ECO:0000313" key="1">
    <source>
        <dbReference type="EMBL" id="CAB4533720.1"/>
    </source>
</evidence>
<name>A0A6J6B3Y5_9ZZZZ</name>
<dbReference type="AlphaFoldDB" id="A0A6J6B3Y5"/>
<gene>
    <name evidence="1" type="ORF">UFOPK1419_00187</name>
</gene>